<proteinExistence type="predicted"/>
<reference evidence="1 2" key="1">
    <citation type="submission" date="2020-08" db="EMBL/GenBank/DDBJ databases">
        <authorList>
            <person name="Liu C."/>
            <person name="Sun Q."/>
        </authorList>
    </citation>
    <scope>NUCLEOTIDE SEQUENCE [LARGE SCALE GENOMIC DNA]</scope>
    <source>
        <strain evidence="1 2">NSJ-8</strain>
    </source>
</reference>
<dbReference type="AlphaFoldDB" id="A0A7G9FVG9"/>
<evidence type="ECO:0000313" key="1">
    <source>
        <dbReference type="EMBL" id="QNM02551.1"/>
    </source>
</evidence>
<accession>A0A7G9FVG9</accession>
<gene>
    <name evidence="1" type="ORF">H9Q77_16215</name>
</gene>
<protein>
    <submittedName>
        <fullName evidence="1">Uncharacterized protein</fullName>
    </submittedName>
</protein>
<sequence length="74" mass="8499">MEDHRGQNVVFLELGVGYNTPGIIKYNFWQYAHNWRNAFYVCINKGDAYVPKEIENKAVGINADLAEVLYLCNS</sequence>
<dbReference type="KEGG" id="ssun:H9Q77_16215"/>
<evidence type="ECO:0000313" key="2">
    <source>
        <dbReference type="Proteomes" id="UP000515981"/>
    </source>
</evidence>
<organism evidence="1 2">
    <name type="scientific">Simiaoa sunii</name>
    <dbReference type="NCBI Taxonomy" id="2763672"/>
    <lineage>
        <taxon>Bacteria</taxon>
        <taxon>Bacillati</taxon>
        <taxon>Bacillota</taxon>
        <taxon>Clostridia</taxon>
        <taxon>Lachnospirales</taxon>
        <taxon>Lachnospiraceae</taxon>
        <taxon>Simiaoa</taxon>
    </lineage>
</organism>
<name>A0A7G9FVG9_9FIRM</name>
<dbReference type="RefSeq" id="WP_118547926.1">
    <property type="nucleotide sequence ID" value="NZ_CP060633.1"/>
</dbReference>
<keyword evidence="2" id="KW-1185">Reference proteome</keyword>
<dbReference type="Proteomes" id="UP000515981">
    <property type="component" value="Chromosome"/>
</dbReference>
<dbReference type="EMBL" id="CP060633">
    <property type="protein sequence ID" value="QNM02551.1"/>
    <property type="molecule type" value="Genomic_DNA"/>
</dbReference>